<comment type="caution">
    <text evidence="1">The sequence shown here is derived from an EMBL/GenBank/DDBJ whole genome shotgun (WGS) entry which is preliminary data.</text>
</comment>
<reference evidence="1" key="1">
    <citation type="submission" date="2020-08" db="EMBL/GenBank/DDBJ databases">
        <title>Ramlibacter sp. GTP1 16S ribosomal RNA gene genome sequencing and assembly.</title>
        <authorList>
            <person name="Kang M."/>
        </authorList>
    </citation>
    <scope>NUCLEOTIDE SEQUENCE</scope>
    <source>
        <strain evidence="1">GTP1</strain>
    </source>
</reference>
<evidence type="ECO:0000313" key="1">
    <source>
        <dbReference type="EMBL" id="MBC5767560.1"/>
    </source>
</evidence>
<evidence type="ECO:0000313" key="2">
    <source>
        <dbReference type="Proteomes" id="UP000596827"/>
    </source>
</evidence>
<accession>A0A923MCP8</accession>
<gene>
    <name evidence="1" type="ORF">H8R02_24055</name>
</gene>
<dbReference type="EMBL" id="JACORU010000011">
    <property type="protein sequence ID" value="MBC5767560.1"/>
    <property type="molecule type" value="Genomic_DNA"/>
</dbReference>
<organism evidence="1 2">
    <name type="scientific">Ramlibacter albus</name>
    <dbReference type="NCBI Taxonomy" id="2079448"/>
    <lineage>
        <taxon>Bacteria</taxon>
        <taxon>Pseudomonadati</taxon>
        <taxon>Pseudomonadota</taxon>
        <taxon>Betaproteobacteria</taxon>
        <taxon>Burkholderiales</taxon>
        <taxon>Comamonadaceae</taxon>
        <taxon>Ramlibacter</taxon>
    </lineage>
</organism>
<dbReference type="Proteomes" id="UP000596827">
    <property type="component" value="Unassembled WGS sequence"/>
</dbReference>
<dbReference type="RefSeq" id="WP_187084046.1">
    <property type="nucleotide sequence ID" value="NZ_JACORU010000011.1"/>
</dbReference>
<sequence length="119" mass="13027">MLVSDNKITMSAAEFQEFAAATFAPWQPRTIAEFNAMCELGMARHLADNTDGAGFMHAIAIDAMKFGDDGQVNFPLDKRRMAYVKVHGIWPTDAQLADFEDAAEAPAGKPRLELVPPSK</sequence>
<name>A0A923MCP8_9BURK</name>
<proteinExistence type="predicted"/>
<keyword evidence="2" id="KW-1185">Reference proteome</keyword>
<dbReference type="AlphaFoldDB" id="A0A923MCP8"/>
<protein>
    <submittedName>
        <fullName evidence="1">Uncharacterized protein</fullName>
    </submittedName>
</protein>